<gene>
    <name evidence="10 12" type="primary">nth</name>
    <name evidence="12" type="ORF">NE675_01150</name>
</gene>
<evidence type="ECO:0000256" key="1">
    <source>
        <dbReference type="ARBA" id="ARBA00008343"/>
    </source>
</evidence>
<dbReference type="SMART" id="SM00478">
    <property type="entry name" value="ENDO3c"/>
    <property type="match status" value="1"/>
</dbReference>
<evidence type="ECO:0000256" key="3">
    <source>
        <dbReference type="ARBA" id="ARBA00022723"/>
    </source>
</evidence>
<comment type="catalytic activity">
    <reaction evidence="10">
        <text>2'-deoxyribonucleotide-(2'-deoxyribose 5'-phosphate)-2'-deoxyribonucleotide-DNA = a 3'-end 2'-deoxyribonucleotide-(2,3-dehydro-2,3-deoxyribose 5'-phosphate)-DNA + a 5'-end 5'-phospho-2'-deoxyribonucleoside-DNA + H(+)</text>
        <dbReference type="Rhea" id="RHEA:66592"/>
        <dbReference type="Rhea" id="RHEA-COMP:13180"/>
        <dbReference type="Rhea" id="RHEA-COMP:16897"/>
        <dbReference type="Rhea" id="RHEA-COMP:17067"/>
        <dbReference type="ChEBI" id="CHEBI:15378"/>
        <dbReference type="ChEBI" id="CHEBI:136412"/>
        <dbReference type="ChEBI" id="CHEBI:157695"/>
        <dbReference type="ChEBI" id="CHEBI:167181"/>
        <dbReference type="EC" id="4.2.99.18"/>
    </reaction>
</comment>
<evidence type="ECO:0000256" key="4">
    <source>
        <dbReference type="ARBA" id="ARBA00022763"/>
    </source>
</evidence>
<organism evidence="12 13">
    <name type="scientific">Megasphaera massiliensis</name>
    <dbReference type="NCBI Taxonomy" id="1232428"/>
    <lineage>
        <taxon>Bacteria</taxon>
        <taxon>Bacillati</taxon>
        <taxon>Bacillota</taxon>
        <taxon>Negativicutes</taxon>
        <taxon>Veillonellales</taxon>
        <taxon>Veillonellaceae</taxon>
        <taxon>Megasphaera</taxon>
    </lineage>
</organism>
<dbReference type="InterPro" id="IPR000445">
    <property type="entry name" value="HhH_motif"/>
</dbReference>
<dbReference type="GO" id="GO:0004519">
    <property type="term" value="F:endonuclease activity"/>
    <property type="evidence" value="ECO:0007669"/>
    <property type="project" value="UniProtKB-KW"/>
</dbReference>
<sequence>MAITKKVKDEMLQRFQDQYGIMKPALHYNSPFELMIAVILSAQCTDERVNIVTAGLFPEYNTAEKMLSLGLDGLEEKIRTCGLYHSKAKNILANCAILCDEYGGEVPQTFEELVKLPGVGRKTANVLVSVLFDIPAIAVDTHVFRVSNRLQLAKGKTPLEVEKGLQKAIPKEWWSRAHHWLIWHGRRVCKARKPLCDECFLSDLCPGSQSKSSKQ</sequence>
<keyword evidence="5 10" id="KW-0378">Hydrolase</keyword>
<evidence type="ECO:0000256" key="2">
    <source>
        <dbReference type="ARBA" id="ARBA00022485"/>
    </source>
</evidence>
<dbReference type="Proteomes" id="UP001206692">
    <property type="component" value="Unassembled WGS sequence"/>
</dbReference>
<dbReference type="PANTHER" id="PTHR10359">
    <property type="entry name" value="A/G-SPECIFIC ADENINE GLYCOSYLASE/ENDONUCLEASE III"/>
    <property type="match status" value="1"/>
</dbReference>
<evidence type="ECO:0000256" key="6">
    <source>
        <dbReference type="ARBA" id="ARBA00023004"/>
    </source>
</evidence>
<evidence type="ECO:0000256" key="7">
    <source>
        <dbReference type="ARBA" id="ARBA00023014"/>
    </source>
</evidence>
<name>A0ABT1SQQ2_9FIRM</name>
<feature type="binding site" evidence="10">
    <location>
        <position position="189"/>
    </location>
    <ligand>
        <name>[4Fe-4S] cluster</name>
        <dbReference type="ChEBI" id="CHEBI:49883"/>
    </ligand>
</feature>
<dbReference type="CDD" id="cd00056">
    <property type="entry name" value="ENDO3c"/>
    <property type="match status" value="1"/>
</dbReference>
<reference evidence="12 13" key="1">
    <citation type="submission" date="2022-06" db="EMBL/GenBank/DDBJ databases">
        <title>Isolation of gut microbiota from human fecal samples.</title>
        <authorList>
            <person name="Pamer E.G."/>
            <person name="Barat B."/>
            <person name="Waligurski E."/>
            <person name="Medina S."/>
            <person name="Paddock L."/>
            <person name="Mostad J."/>
        </authorList>
    </citation>
    <scope>NUCLEOTIDE SEQUENCE [LARGE SCALE GENOMIC DNA]</scope>
    <source>
        <strain evidence="12 13">DFI.1.1</strain>
    </source>
</reference>
<keyword evidence="10" id="KW-0456">Lyase</keyword>
<dbReference type="NCBIfam" id="TIGR01083">
    <property type="entry name" value="nth"/>
    <property type="match status" value="1"/>
</dbReference>
<evidence type="ECO:0000313" key="13">
    <source>
        <dbReference type="Proteomes" id="UP001206692"/>
    </source>
</evidence>
<keyword evidence="7 10" id="KW-0411">Iron-sulfur</keyword>
<protein>
    <recommendedName>
        <fullName evidence="10">Endonuclease III</fullName>
        <ecNumber evidence="10">4.2.99.18</ecNumber>
    </recommendedName>
    <alternativeName>
        <fullName evidence="10">DNA-(apurinic or apyrimidinic site) lyase</fullName>
    </alternativeName>
</protein>
<dbReference type="EMBL" id="JANGEW010000001">
    <property type="protein sequence ID" value="MCQ5341645.1"/>
    <property type="molecule type" value="Genomic_DNA"/>
</dbReference>
<dbReference type="SUPFAM" id="SSF48150">
    <property type="entry name" value="DNA-glycosylase"/>
    <property type="match status" value="1"/>
</dbReference>
<dbReference type="SMART" id="SM00525">
    <property type="entry name" value="FES"/>
    <property type="match status" value="1"/>
</dbReference>
<feature type="binding site" evidence="10">
    <location>
        <position position="205"/>
    </location>
    <ligand>
        <name>[4Fe-4S] cluster</name>
        <dbReference type="ChEBI" id="CHEBI:49883"/>
    </ligand>
</feature>
<comment type="cofactor">
    <cofactor evidence="10">
        <name>[4Fe-4S] cluster</name>
        <dbReference type="ChEBI" id="CHEBI:49883"/>
    </cofactor>
    <text evidence="10">Binds 1 [4Fe-4S] cluster.</text>
</comment>
<dbReference type="Gene3D" id="1.10.1670.10">
    <property type="entry name" value="Helix-hairpin-Helix base-excision DNA repair enzymes (C-terminal)"/>
    <property type="match status" value="1"/>
</dbReference>
<keyword evidence="12" id="KW-0255">Endonuclease</keyword>
<keyword evidence="9 10" id="KW-0326">Glycosidase</keyword>
<comment type="caution">
    <text evidence="12">The sequence shown here is derived from an EMBL/GenBank/DDBJ whole genome shotgun (WGS) entry which is preliminary data.</text>
</comment>
<evidence type="ECO:0000256" key="5">
    <source>
        <dbReference type="ARBA" id="ARBA00022801"/>
    </source>
</evidence>
<dbReference type="Gene3D" id="1.10.340.30">
    <property type="entry name" value="Hypothetical protein, domain 2"/>
    <property type="match status" value="1"/>
</dbReference>
<feature type="binding site" evidence="10">
    <location>
        <position position="199"/>
    </location>
    <ligand>
        <name>[4Fe-4S] cluster</name>
        <dbReference type="ChEBI" id="CHEBI:49883"/>
    </ligand>
</feature>
<evidence type="ECO:0000256" key="9">
    <source>
        <dbReference type="ARBA" id="ARBA00023295"/>
    </source>
</evidence>
<dbReference type="Pfam" id="PF10576">
    <property type="entry name" value="EndIII_4Fe-2S"/>
    <property type="match status" value="1"/>
</dbReference>
<dbReference type="PANTHER" id="PTHR10359:SF18">
    <property type="entry name" value="ENDONUCLEASE III"/>
    <property type="match status" value="1"/>
</dbReference>
<dbReference type="PROSITE" id="PS00764">
    <property type="entry name" value="ENDONUCLEASE_III_1"/>
    <property type="match status" value="1"/>
</dbReference>
<evidence type="ECO:0000313" key="12">
    <source>
        <dbReference type="EMBL" id="MCQ5341645.1"/>
    </source>
</evidence>
<keyword evidence="13" id="KW-1185">Reference proteome</keyword>
<evidence type="ECO:0000256" key="8">
    <source>
        <dbReference type="ARBA" id="ARBA00023204"/>
    </source>
</evidence>
<keyword evidence="2 10" id="KW-0004">4Fe-4S</keyword>
<feature type="domain" description="HhH-GPD" evidence="11">
    <location>
        <begin position="40"/>
        <end position="187"/>
    </location>
</feature>
<dbReference type="RefSeq" id="WP_062412761.1">
    <property type="nucleotide sequence ID" value="NZ_JAJCIO010000001.1"/>
</dbReference>
<feature type="binding site" evidence="10">
    <location>
        <position position="196"/>
    </location>
    <ligand>
        <name>[4Fe-4S] cluster</name>
        <dbReference type="ChEBI" id="CHEBI:49883"/>
    </ligand>
</feature>
<comment type="function">
    <text evidence="10">DNA repair enzyme that has both DNA N-glycosylase activity and AP-lyase activity. The DNA N-glycosylase activity releases various damaged pyrimidines from DNA by cleaving the N-glycosidic bond, leaving an AP (apurinic/apyrimidinic) site. The AP-lyase activity cleaves the phosphodiester bond 3' to the AP site by a beta-elimination, leaving a 3'-terminal unsaturated sugar and a product with a terminal 5'-phosphate.</text>
</comment>
<dbReference type="InterPro" id="IPR003651">
    <property type="entry name" value="Endonuclease3_FeS-loop_motif"/>
</dbReference>
<dbReference type="Pfam" id="PF00633">
    <property type="entry name" value="HHH"/>
    <property type="match status" value="1"/>
</dbReference>
<proteinExistence type="inferred from homology"/>
<dbReference type="HAMAP" id="MF_00942">
    <property type="entry name" value="Nth"/>
    <property type="match status" value="1"/>
</dbReference>
<keyword evidence="12" id="KW-0540">Nuclease</keyword>
<evidence type="ECO:0000259" key="11">
    <source>
        <dbReference type="SMART" id="SM00478"/>
    </source>
</evidence>
<dbReference type="InterPro" id="IPR004036">
    <property type="entry name" value="Endonuclease-III-like_CS2"/>
</dbReference>
<dbReference type="InterPro" id="IPR003265">
    <property type="entry name" value="HhH-GPD_domain"/>
</dbReference>
<keyword evidence="4 10" id="KW-0227">DNA damage</keyword>
<accession>A0ABT1SQQ2</accession>
<dbReference type="EC" id="4.2.99.18" evidence="10"/>
<evidence type="ECO:0000256" key="10">
    <source>
        <dbReference type="HAMAP-Rule" id="MF_00942"/>
    </source>
</evidence>
<dbReference type="Pfam" id="PF00730">
    <property type="entry name" value="HhH-GPD"/>
    <property type="match status" value="1"/>
</dbReference>
<keyword evidence="8 10" id="KW-0234">DNA repair</keyword>
<dbReference type="PROSITE" id="PS01155">
    <property type="entry name" value="ENDONUCLEASE_III_2"/>
    <property type="match status" value="1"/>
</dbReference>
<keyword evidence="6 10" id="KW-0408">Iron</keyword>
<keyword evidence="10" id="KW-0238">DNA-binding</keyword>
<dbReference type="PIRSF" id="PIRSF001435">
    <property type="entry name" value="Nth"/>
    <property type="match status" value="1"/>
</dbReference>
<dbReference type="InterPro" id="IPR005759">
    <property type="entry name" value="Nth"/>
</dbReference>
<comment type="similarity">
    <text evidence="1 10">Belongs to the Nth/MutY family.</text>
</comment>
<keyword evidence="3 10" id="KW-0479">Metal-binding</keyword>
<dbReference type="InterPro" id="IPR011257">
    <property type="entry name" value="DNA_glycosylase"/>
</dbReference>
<dbReference type="InterPro" id="IPR023170">
    <property type="entry name" value="HhH_base_excis_C"/>
</dbReference>
<dbReference type="InterPro" id="IPR004035">
    <property type="entry name" value="Endouclease-III_FeS-bd_BS"/>
</dbReference>